<dbReference type="InterPro" id="IPR045851">
    <property type="entry name" value="AMP-bd_C_sf"/>
</dbReference>
<name>A0AAD7FRI8_9AGAR</name>
<dbReference type="EMBL" id="JARKIF010000005">
    <property type="protein sequence ID" value="KAJ7638791.1"/>
    <property type="molecule type" value="Genomic_DNA"/>
</dbReference>
<evidence type="ECO:0000259" key="3">
    <source>
        <dbReference type="Pfam" id="PF00501"/>
    </source>
</evidence>
<accession>A0AAD7FRI8</accession>
<dbReference type="Pfam" id="PF00501">
    <property type="entry name" value="AMP-binding"/>
    <property type="match status" value="1"/>
</dbReference>
<dbReference type="PANTHER" id="PTHR43201">
    <property type="entry name" value="ACYL-COA SYNTHETASE"/>
    <property type="match status" value="1"/>
</dbReference>
<dbReference type="PROSITE" id="PS00455">
    <property type="entry name" value="AMP_BINDING"/>
    <property type="match status" value="1"/>
</dbReference>
<sequence>MAHWQPKRTMAEVDAILTAPGSPLEVETRLINGLLQRVYKNQWPSVRDFWLWSSKEYADKSYIVFENERFTYKDISQRAVKAAAMLVDLYSVRKGDRVAICSRNYPEYLVVFWACHLIGAIPALPNAWLKTPAILHCLTLTQCKVIVLDAERATLLEPIIKKLTTEAKSNGVLVFRSREGKGHWKGMQSWDTVLGSYKHDGSKVLQNDPKLVPEDNAVIFFTSGTTGLPKAVLSTHRQYLTNTLNTIVARRRAILRRGEDIPIPSPDDPQPGVLLAVPLFHVTGMSISFAGGKIVFMRKWNTKEAARLIRQEKLTSAGGVPSMSSDLIESELVGYPLDGLSFGGAPTANILLTRAQAAFPNVTVAQGYGLTETNSIATSELPPLTKTDICVLSKEGKLLPPGVNGEIFIRGCNVCVGYWRDPEATAKAITKDGWLASGDLGYMDEEGFVYVRDRIKDIIVRGGENIDSTSVENGLFTEGVLEVAAIGVPDDRLGELVTAVVSVKPEYRDKLTEECLTDLAQSRLPKFAVPVMIVFQDELEKNAAGKIVKAGKLRDLVRREWAKRGRRSSKAKL</sequence>
<comment type="caution">
    <text evidence="5">The sequence shown here is derived from an EMBL/GenBank/DDBJ whole genome shotgun (WGS) entry which is preliminary data.</text>
</comment>
<dbReference type="SUPFAM" id="SSF56801">
    <property type="entry name" value="Acetyl-CoA synthetase-like"/>
    <property type="match status" value="1"/>
</dbReference>
<dbReference type="InterPro" id="IPR020845">
    <property type="entry name" value="AMP-binding_CS"/>
</dbReference>
<keyword evidence="6" id="KW-1185">Reference proteome</keyword>
<dbReference type="Gene3D" id="3.40.50.12780">
    <property type="entry name" value="N-terminal domain of ligase-like"/>
    <property type="match status" value="1"/>
</dbReference>
<dbReference type="InterPro" id="IPR042099">
    <property type="entry name" value="ANL_N_sf"/>
</dbReference>
<feature type="domain" description="AMP-binding enzyme C-terminal" evidence="4">
    <location>
        <begin position="478"/>
        <end position="546"/>
    </location>
</feature>
<evidence type="ECO:0000256" key="2">
    <source>
        <dbReference type="ARBA" id="ARBA00022598"/>
    </source>
</evidence>
<keyword evidence="2" id="KW-0436">Ligase</keyword>
<reference evidence="5" key="1">
    <citation type="submission" date="2023-03" db="EMBL/GenBank/DDBJ databases">
        <title>Massive genome expansion in bonnet fungi (Mycena s.s.) driven by repeated elements and novel gene families across ecological guilds.</title>
        <authorList>
            <consortium name="Lawrence Berkeley National Laboratory"/>
            <person name="Harder C.B."/>
            <person name="Miyauchi S."/>
            <person name="Viragh M."/>
            <person name="Kuo A."/>
            <person name="Thoen E."/>
            <person name="Andreopoulos B."/>
            <person name="Lu D."/>
            <person name="Skrede I."/>
            <person name="Drula E."/>
            <person name="Henrissat B."/>
            <person name="Morin E."/>
            <person name="Kohler A."/>
            <person name="Barry K."/>
            <person name="LaButti K."/>
            <person name="Morin E."/>
            <person name="Salamov A."/>
            <person name="Lipzen A."/>
            <person name="Mereny Z."/>
            <person name="Hegedus B."/>
            <person name="Baldrian P."/>
            <person name="Stursova M."/>
            <person name="Weitz H."/>
            <person name="Taylor A."/>
            <person name="Grigoriev I.V."/>
            <person name="Nagy L.G."/>
            <person name="Martin F."/>
            <person name="Kauserud H."/>
        </authorList>
    </citation>
    <scope>NUCLEOTIDE SEQUENCE</scope>
    <source>
        <strain evidence="5">9284</strain>
    </source>
</reference>
<dbReference type="Gene3D" id="3.30.300.30">
    <property type="match status" value="1"/>
</dbReference>
<gene>
    <name evidence="5" type="ORF">FB45DRAFT_903836</name>
</gene>
<dbReference type="PANTHER" id="PTHR43201:SF5">
    <property type="entry name" value="MEDIUM-CHAIN ACYL-COA LIGASE ACSF2, MITOCHONDRIAL"/>
    <property type="match status" value="1"/>
</dbReference>
<dbReference type="Pfam" id="PF13193">
    <property type="entry name" value="AMP-binding_C"/>
    <property type="match status" value="1"/>
</dbReference>
<evidence type="ECO:0000259" key="4">
    <source>
        <dbReference type="Pfam" id="PF13193"/>
    </source>
</evidence>
<evidence type="ECO:0000256" key="1">
    <source>
        <dbReference type="ARBA" id="ARBA00006432"/>
    </source>
</evidence>
<organism evidence="5 6">
    <name type="scientific">Roridomyces roridus</name>
    <dbReference type="NCBI Taxonomy" id="1738132"/>
    <lineage>
        <taxon>Eukaryota</taxon>
        <taxon>Fungi</taxon>
        <taxon>Dikarya</taxon>
        <taxon>Basidiomycota</taxon>
        <taxon>Agaricomycotina</taxon>
        <taxon>Agaricomycetes</taxon>
        <taxon>Agaricomycetidae</taxon>
        <taxon>Agaricales</taxon>
        <taxon>Marasmiineae</taxon>
        <taxon>Mycenaceae</taxon>
        <taxon>Roridomyces</taxon>
    </lineage>
</organism>
<feature type="domain" description="AMP-dependent synthetase/ligase" evidence="3">
    <location>
        <begin position="53"/>
        <end position="419"/>
    </location>
</feature>
<dbReference type="InterPro" id="IPR025110">
    <property type="entry name" value="AMP-bd_C"/>
</dbReference>
<evidence type="ECO:0000313" key="6">
    <source>
        <dbReference type="Proteomes" id="UP001221142"/>
    </source>
</evidence>
<protein>
    <submittedName>
        <fullName evidence="5">Uncharacterized protein</fullName>
    </submittedName>
</protein>
<proteinExistence type="inferred from homology"/>
<evidence type="ECO:0000313" key="5">
    <source>
        <dbReference type="EMBL" id="KAJ7638791.1"/>
    </source>
</evidence>
<dbReference type="GO" id="GO:0006631">
    <property type="term" value="P:fatty acid metabolic process"/>
    <property type="evidence" value="ECO:0007669"/>
    <property type="project" value="TreeGrafter"/>
</dbReference>
<dbReference type="AlphaFoldDB" id="A0AAD7FRI8"/>
<comment type="similarity">
    <text evidence="1">Belongs to the ATP-dependent AMP-binding enzyme family.</text>
</comment>
<dbReference type="GO" id="GO:0031956">
    <property type="term" value="F:medium-chain fatty acid-CoA ligase activity"/>
    <property type="evidence" value="ECO:0007669"/>
    <property type="project" value="TreeGrafter"/>
</dbReference>
<dbReference type="InterPro" id="IPR000873">
    <property type="entry name" value="AMP-dep_synth/lig_dom"/>
</dbReference>
<dbReference type="Proteomes" id="UP001221142">
    <property type="component" value="Unassembled WGS sequence"/>
</dbReference>